<dbReference type="InterPro" id="IPR018851">
    <property type="entry name" value="Borealin_N"/>
</dbReference>
<dbReference type="Proteomes" id="UP000799444">
    <property type="component" value="Unassembled WGS sequence"/>
</dbReference>
<feature type="compositionally biased region" description="Low complexity" evidence="1">
    <location>
        <begin position="74"/>
        <end position="92"/>
    </location>
</feature>
<evidence type="ECO:0000256" key="1">
    <source>
        <dbReference type="SAM" id="MobiDB-lite"/>
    </source>
</evidence>
<proteinExistence type="predicted"/>
<name>A0A9P4UY49_9PLEO</name>
<accession>A0A9P4UY49</accession>
<protein>
    <recommendedName>
        <fullName evidence="2">Borealin N-terminal domain-containing protein</fullName>
    </recommendedName>
</protein>
<evidence type="ECO:0000313" key="4">
    <source>
        <dbReference type="Proteomes" id="UP000799444"/>
    </source>
</evidence>
<comment type="caution">
    <text evidence="3">The sequence shown here is derived from an EMBL/GenBank/DDBJ whole genome shotgun (WGS) entry which is preliminary data.</text>
</comment>
<keyword evidence="4" id="KW-1185">Reference proteome</keyword>
<dbReference type="EMBL" id="ML996238">
    <property type="protein sequence ID" value="KAF2729676.1"/>
    <property type="molecule type" value="Genomic_DNA"/>
</dbReference>
<feature type="domain" description="Borealin N-terminal" evidence="2">
    <location>
        <begin position="11"/>
        <end position="65"/>
    </location>
</feature>
<dbReference type="AlphaFoldDB" id="A0A9P4UY49"/>
<feature type="compositionally biased region" description="Low complexity" evidence="1">
    <location>
        <begin position="130"/>
        <end position="147"/>
    </location>
</feature>
<dbReference type="OrthoDB" id="2392550at2759"/>
<sequence>MTVPQISAEAKASMMVNLELEINARREKLLSMCEAQVASLQSRLERRVNRIPASKRSMNVIELLDSTLHPPAKLAKAPVAPAPRATRAAPAKVEVKTAAKTTRGAKRSSDESDNKENSAELAVPKKRVKATVPATRTTRAASRKAPAVQEVLSPKSANPVGPPQRATRTRRAK</sequence>
<organism evidence="3 4">
    <name type="scientific">Polyplosphaeria fusca</name>
    <dbReference type="NCBI Taxonomy" id="682080"/>
    <lineage>
        <taxon>Eukaryota</taxon>
        <taxon>Fungi</taxon>
        <taxon>Dikarya</taxon>
        <taxon>Ascomycota</taxon>
        <taxon>Pezizomycotina</taxon>
        <taxon>Dothideomycetes</taxon>
        <taxon>Pleosporomycetidae</taxon>
        <taxon>Pleosporales</taxon>
        <taxon>Tetraplosphaeriaceae</taxon>
        <taxon>Polyplosphaeria</taxon>
    </lineage>
</organism>
<feature type="compositionally biased region" description="Basic and acidic residues" evidence="1">
    <location>
        <begin position="107"/>
        <end position="118"/>
    </location>
</feature>
<dbReference type="Pfam" id="PF10444">
    <property type="entry name" value="Nbl1_Borealin_N"/>
    <property type="match status" value="1"/>
</dbReference>
<reference evidence="3" key="1">
    <citation type="journal article" date="2020" name="Stud. Mycol.">
        <title>101 Dothideomycetes genomes: a test case for predicting lifestyles and emergence of pathogens.</title>
        <authorList>
            <person name="Haridas S."/>
            <person name="Albert R."/>
            <person name="Binder M."/>
            <person name="Bloem J."/>
            <person name="Labutti K."/>
            <person name="Salamov A."/>
            <person name="Andreopoulos B."/>
            <person name="Baker S."/>
            <person name="Barry K."/>
            <person name="Bills G."/>
            <person name="Bluhm B."/>
            <person name="Cannon C."/>
            <person name="Castanera R."/>
            <person name="Culley D."/>
            <person name="Daum C."/>
            <person name="Ezra D."/>
            <person name="Gonzalez J."/>
            <person name="Henrissat B."/>
            <person name="Kuo A."/>
            <person name="Liang C."/>
            <person name="Lipzen A."/>
            <person name="Lutzoni F."/>
            <person name="Magnuson J."/>
            <person name="Mondo S."/>
            <person name="Nolan M."/>
            <person name="Ohm R."/>
            <person name="Pangilinan J."/>
            <person name="Park H.-J."/>
            <person name="Ramirez L."/>
            <person name="Alfaro M."/>
            <person name="Sun H."/>
            <person name="Tritt A."/>
            <person name="Yoshinaga Y."/>
            <person name="Zwiers L.-H."/>
            <person name="Turgeon B."/>
            <person name="Goodwin S."/>
            <person name="Spatafora J."/>
            <person name="Crous P."/>
            <person name="Grigoriev I."/>
        </authorList>
    </citation>
    <scope>NUCLEOTIDE SEQUENCE</scope>
    <source>
        <strain evidence="3">CBS 125425</strain>
    </source>
</reference>
<gene>
    <name evidence="3" type="ORF">EJ04DRAFT_568431</name>
</gene>
<evidence type="ECO:0000259" key="2">
    <source>
        <dbReference type="Pfam" id="PF10444"/>
    </source>
</evidence>
<feature type="region of interest" description="Disordered" evidence="1">
    <location>
        <begin position="74"/>
        <end position="173"/>
    </location>
</feature>
<evidence type="ECO:0000313" key="3">
    <source>
        <dbReference type="EMBL" id="KAF2729676.1"/>
    </source>
</evidence>